<dbReference type="InterPro" id="IPR010310">
    <property type="entry name" value="T7SS_ESAT-6-like"/>
</dbReference>
<reference evidence="2 3" key="1">
    <citation type="submission" date="2023-04" db="EMBL/GenBank/DDBJ databases">
        <title>Streptomyces chengmaiensis sp. nov. isolated from the stem of mangrove plant in Hainan.</title>
        <authorList>
            <person name="Huang X."/>
            <person name="Zhou S."/>
            <person name="Chu X."/>
            <person name="Xie Y."/>
            <person name="Lin Y."/>
        </authorList>
    </citation>
    <scope>NUCLEOTIDE SEQUENCE [LARGE SCALE GENOMIC DNA]</scope>
    <source>
        <strain evidence="2 3">HNM0663</strain>
    </source>
</reference>
<gene>
    <name evidence="2" type="ORF">QCN29_33940</name>
</gene>
<name>A0ABT6HZC4_9ACTN</name>
<dbReference type="Pfam" id="PF06013">
    <property type="entry name" value="WXG100"/>
    <property type="match status" value="1"/>
</dbReference>
<proteinExistence type="inferred from homology"/>
<evidence type="ECO:0000313" key="2">
    <source>
        <dbReference type="EMBL" id="MDH2393677.1"/>
    </source>
</evidence>
<sequence>MSDFTDGQIYVDYRHMSNAADDMVQQTRAIASILVNLDAELQALKQTWEGEDRQVYNDKQAAWNKAVEAMQNLLENHSRLLTDVSGNYQYSERSLTQLWSEVRVGR</sequence>
<evidence type="ECO:0000313" key="3">
    <source>
        <dbReference type="Proteomes" id="UP001223144"/>
    </source>
</evidence>
<dbReference type="Gene3D" id="1.10.287.1060">
    <property type="entry name" value="ESAT-6-like"/>
    <property type="match status" value="1"/>
</dbReference>
<dbReference type="RefSeq" id="WP_240136604.1">
    <property type="nucleotide sequence ID" value="NZ_JARWBG010000078.1"/>
</dbReference>
<accession>A0ABT6HZC4</accession>
<dbReference type="NCBIfam" id="TIGR03930">
    <property type="entry name" value="WXG100_ESAT6"/>
    <property type="match status" value="1"/>
</dbReference>
<protein>
    <recommendedName>
        <fullName evidence="1">ESAT-6-like protein</fullName>
    </recommendedName>
</protein>
<dbReference type="SUPFAM" id="SSF140453">
    <property type="entry name" value="EsxAB dimer-like"/>
    <property type="match status" value="1"/>
</dbReference>
<keyword evidence="3" id="KW-1185">Reference proteome</keyword>
<organism evidence="2 3">
    <name type="scientific">Streptomyces chengmaiensis</name>
    <dbReference type="NCBI Taxonomy" id="3040919"/>
    <lineage>
        <taxon>Bacteria</taxon>
        <taxon>Bacillati</taxon>
        <taxon>Actinomycetota</taxon>
        <taxon>Actinomycetes</taxon>
        <taxon>Kitasatosporales</taxon>
        <taxon>Streptomycetaceae</taxon>
        <taxon>Streptomyces</taxon>
    </lineage>
</organism>
<evidence type="ECO:0000256" key="1">
    <source>
        <dbReference type="RuleBase" id="RU362001"/>
    </source>
</evidence>
<dbReference type="InterPro" id="IPR036689">
    <property type="entry name" value="ESAT-6-like_sf"/>
</dbReference>
<comment type="similarity">
    <text evidence="1">Belongs to the WXG100 family.</text>
</comment>
<comment type="caution">
    <text evidence="2">The sequence shown here is derived from an EMBL/GenBank/DDBJ whole genome shotgun (WGS) entry which is preliminary data.</text>
</comment>
<dbReference type="EMBL" id="JARWBG010000078">
    <property type="protein sequence ID" value="MDH2393677.1"/>
    <property type="molecule type" value="Genomic_DNA"/>
</dbReference>
<dbReference type="Proteomes" id="UP001223144">
    <property type="component" value="Unassembled WGS sequence"/>
</dbReference>